<dbReference type="AlphaFoldDB" id="A0A0F0L0J5"/>
<organism evidence="5 6">
    <name type="scientific">Microbacterium azadirachtae</name>
    <dbReference type="NCBI Taxonomy" id="582680"/>
    <lineage>
        <taxon>Bacteria</taxon>
        <taxon>Bacillati</taxon>
        <taxon>Actinomycetota</taxon>
        <taxon>Actinomycetes</taxon>
        <taxon>Micrococcales</taxon>
        <taxon>Microbacteriaceae</taxon>
        <taxon>Microbacterium</taxon>
    </lineage>
</organism>
<name>A0A0F0L0J5_9MICO</name>
<feature type="domain" description="HTH gntR-type" evidence="4">
    <location>
        <begin position="35"/>
        <end position="101"/>
    </location>
</feature>
<comment type="caution">
    <text evidence="5">The sequence shown here is derived from an EMBL/GenBank/DDBJ whole genome shotgun (WGS) entry which is preliminary data.</text>
</comment>
<dbReference type="Pfam" id="PF00392">
    <property type="entry name" value="GntR"/>
    <property type="match status" value="1"/>
</dbReference>
<dbReference type="GO" id="GO:0003700">
    <property type="term" value="F:DNA-binding transcription factor activity"/>
    <property type="evidence" value="ECO:0007669"/>
    <property type="project" value="InterPro"/>
</dbReference>
<dbReference type="InterPro" id="IPR000524">
    <property type="entry name" value="Tscrpt_reg_HTH_GntR"/>
</dbReference>
<dbReference type="CDD" id="cd07377">
    <property type="entry name" value="WHTH_GntR"/>
    <property type="match status" value="1"/>
</dbReference>
<gene>
    <name evidence="5" type="primary">ydfH_1</name>
    <name evidence="5" type="ORF">RL72_00965</name>
</gene>
<dbReference type="PANTHER" id="PTHR43537:SF49">
    <property type="entry name" value="TRANSCRIPTIONAL REGULATORY PROTEIN"/>
    <property type="match status" value="1"/>
</dbReference>
<dbReference type="SMART" id="SM00895">
    <property type="entry name" value="FCD"/>
    <property type="match status" value="1"/>
</dbReference>
<reference evidence="5 6" key="1">
    <citation type="submission" date="2015-02" db="EMBL/GenBank/DDBJ databases">
        <title>Draft genome sequences of ten Microbacterium spp. with emphasis on heavy metal contaminated environments.</title>
        <authorList>
            <person name="Corretto E."/>
        </authorList>
    </citation>
    <scope>NUCLEOTIDE SEQUENCE [LARGE SCALE GENOMIC DNA]</scope>
    <source>
        <strain evidence="5 6">DSM 23848</strain>
    </source>
</reference>
<dbReference type="SMART" id="SM00345">
    <property type="entry name" value="HTH_GNTR"/>
    <property type="match status" value="1"/>
</dbReference>
<protein>
    <submittedName>
        <fullName evidence="5">Putative HTH-type transcriptional regulator YdfH</fullName>
    </submittedName>
</protein>
<dbReference type="SUPFAM" id="SSF48008">
    <property type="entry name" value="GntR ligand-binding domain-like"/>
    <property type="match status" value="1"/>
</dbReference>
<dbReference type="InterPro" id="IPR036388">
    <property type="entry name" value="WH-like_DNA-bd_sf"/>
</dbReference>
<dbReference type="Gene3D" id="1.20.120.530">
    <property type="entry name" value="GntR ligand-binding domain-like"/>
    <property type="match status" value="1"/>
</dbReference>
<evidence type="ECO:0000313" key="5">
    <source>
        <dbReference type="EMBL" id="KJL26633.1"/>
    </source>
</evidence>
<dbReference type="InterPro" id="IPR008920">
    <property type="entry name" value="TF_FadR/GntR_C"/>
</dbReference>
<evidence type="ECO:0000256" key="3">
    <source>
        <dbReference type="ARBA" id="ARBA00023163"/>
    </source>
</evidence>
<dbReference type="GO" id="GO:0003677">
    <property type="term" value="F:DNA binding"/>
    <property type="evidence" value="ECO:0007669"/>
    <property type="project" value="UniProtKB-KW"/>
</dbReference>
<dbReference type="SUPFAM" id="SSF46785">
    <property type="entry name" value="Winged helix' DNA-binding domain"/>
    <property type="match status" value="1"/>
</dbReference>
<dbReference type="Pfam" id="PF07729">
    <property type="entry name" value="FCD"/>
    <property type="match status" value="1"/>
</dbReference>
<dbReference type="OrthoDB" id="3289286at2"/>
<dbReference type="InterPro" id="IPR036390">
    <property type="entry name" value="WH_DNA-bd_sf"/>
</dbReference>
<evidence type="ECO:0000313" key="6">
    <source>
        <dbReference type="Proteomes" id="UP000033448"/>
    </source>
</evidence>
<dbReference type="PRINTS" id="PR00035">
    <property type="entry name" value="HTHGNTR"/>
</dbReference>
<keyword evidence="3" id="KW-0804">Transcription</keyword>
<keyword evidence="6" id="KW-1185">Reference proteome</keyword>
<dbReference type="PROSITE" id="PS50949">
    <property type="entry name" value="HTH_GNTR"/>
    <property type="match status" value="1"/>
</dbReference>
<dbReference type="EMBL" id="JYIT01000063">
    <property type="protein sequence ID" value="KJL26633.1"/>
    <property type="molecule type" value="Genomic_DNA"/>
</dbReference>
<dbReference type="PATRIC" id="fig|582680.7.peg.1003"/>
<accession>A0A0F0L0J5</accession>
<evidence type="ECO:0000259" key="4">
    <source>
        <dbReference type="PROSITE" id="PS50949"/>
    </source>
</evidence>
<evidence type="ECO:0000256" key="1">
    <source>
        <dbReference type="ARBA" id="ARBA00023015"/>
    </source>
</evidence>
<dbReference type="PANTHER" id="PTHR43537">
    <property type="entry name" value="TRANSCRIPTIONAL REGULATOR, GNTR FAMILY"/>
    <property type="match status" value="1"/>
</dbReference>
<proteinExistence type="predicted"/>
<keyword evidence="2" id="KW-0238">DNA-binding</keyword>
<dbReference type="Gene3D" id="1.10.10.10">
    <property type="entry name" value="Winged helix-like DNA-binding domain superfamily/Winged helix DNA-binding domain"/>
    <property type="match status" value="1"/>
</dbReference>
<evidence type="ECO:0000256" key="2">
    <source>
        <dbReference type="ARBA" id="ARBA00023125"/>
    </source>
</evidence>
<sequence length="246" mass="27842">MLKYPATPAKRCTDVTLCVFYVCMMFANVYKEVDVPERVPLHARLRADLVAGRFAADDHLVETMIAELYGVSRTPVREALNRLEQEGLIVRAMRGFRIRSGSPEDVIEIYDVRIALERAAAESAASLRTELHLAELTQLHQQSIDAAGDPALSRALHSRFHEVLWDASQNVTLQSMLAALVARLRIFDRETRHRDDRAETGNEHAEILSALHERNATRAGVAVVAHLARTKQERLDTFVRDRVRLR</sequence>
<keyword evidence="1" id="KW-0805">Transcription regulation</keyword>
<dbReference type="InterPro" id="IPR011711">
    <property type="entry name" value="GntR_C"/>
</dbReference>
<dbReference type="Proteomes" id="UP000033448">
    <property type="component" value="Unassembled WGS sequence"/>
</dbReference>